<dbReference type="InterPro" id="IPR027843">
    <property type="entry name" value="DUF4440"/>
</dbReference>
<dbReference type="Pfam" id="PF14534">
    <property type="entry name" value="DUF4440"/>
    <property type="match status" value="1"/>
</dbReference>
<dbReference type="SUPFAM" id="SSF54427">
    <property type="entry name" value="NTF2-like"/>
    <property type="match status" value="1"/>
</dbReference>
<dbReference type="GeneID" id="27799682"/>
<gene>
    <name evidence="2" type="ORF">LMG9964_00965</name>
</gene>
<dbReference type="Proteomes" id="UP000494102">
    <property type="component" value="Unassembled WGS sequence"/>
</dbReference>
<evidence type="ECO:0000313" key="3">
    <source>
        <dbReference type="Proteomes" id="UP000494102"/>
    </source>
</evidence>
<dbReference type="EMBL" id="CADILN010000001">
    <property type="protein sequence ID" value="CAB4047333.1"/>
    <property type="molecule type" value="Genomic_DNA"/>
</dbReference>
<dbReference type="Gene3D" id="3.10.450.50">
    <property type="match status" value="1"/>
</dbReference>
<name>A0A6J5JYW0_9BURK</name>
<organism evidence="2 3">
    <name type="scientific">Paraburkholderia phenoliruptrix</name>
    <dbReference type="NCBI Taxonomy" id="252970"/>
    <lineage>
        <taxon>Bacteria</taxon>
        <taxon>Pseudomonadati</taxon>
        <taxon>Pseudomonadota</taxon>
        <taxon>Betaproteobacteria</taxon>
        <taxon>Burkholderiales</taxon>
        <taxon>Burkholderiaceae</taxon>
        <taxon>Paraburkholderia</taxon>
    </lineage>
</organism>
<accession>A0A6J5JYW0</accession>
<dbReference type="RefSeq" id="WP_014972342.1">
    <property type="nucleotide sequence ID" value="NZ_CADILN010000001.1"/>
</dbReference>
<evidence type="ECO:0000313" key="2">
    <source>
        <dbReference type="EMBL" id="CAB4047333.1"/>
    </source>
</evidence>
<evidence type="ECO:0000259" key="1">
    <source>
        <dbReference type="Pfam" id="PF14534"/>
    </source>
</evidence>
<dbReference type="InterPro" id="IPR032710">
    <property type="entry name" value="NTF2-like_dom_sf"/>
</dbReference>
<sequence>MNAGEAPRHAALERHGERVRRLAAGDLAGLADLLDDDLVYVHSTGLVQGKAEVIGFFTQTLHVLDLRTRIAHFTVGSDMACVGLFQRMHAQLQTDPPRELCTYSYVSETWCLCGGDWRLRHFQSTALSKEAAQL</sequence>
<dbReference type="AlphaFoldDB" id="A0A6J5JYW0"/>
<feature type="domain" description="DUF4440" evidence="1">
    <location>
        <begin position="19"/>
        <end position="119"/>
    </location>
</feature>
<proteinExistence type="predicted"/>
<reference evidence="2 3" key="1">
    <citation type="submission" date="2020-04" db="EMBL/GenBank/DDBJ databases">
        <authorList>
            <person name="De Canck E."/>
        </authorList>
    </citation>
    <scope>NUCLEOTIDE SEQUENCE [LARGE SCALE GENOMIC DNA]</scope>
    <source>
        <strain evidence="2 3">LMG 9964</strain>
    </source>
</reference>
<protein>
    <recommendedName>
        <fullName evidence="1">DUF4440 domain-containing protein</fullName>
    </recommendedName>
</protein>